<evidence type="ECO:0000313" key="2">
    <source>
        <dbReference type="EMBL" id="QDV24702.1"/>
    </source>
</evidence>
<proteinExistence type="predicted"/>
<feature type="region of interest" description="Disordered" evidence="1">
    <location>
        <begin position="263"/>
        <end position="283"/>
    </location>
</feature>
<evidence type="ECO:0000256" key="1">
    <source>
        <dbReference type="SAM" id="MobiDB-lite"/>
    </source>
</evidence>
<reference evidence="2 3" key="1">
    <citation type="submission" date="2019-02" db="EMBL/GenBank/DDBJ databases">
        <title>Deep-cultivation of Planctomycetes and their phenomic and genomic characterization uncovers novel biology.</title>
        <authorList>
            <person name="Wiegand S."/>
            <person name="Jogler M."/>
            <person name="Boedeker C."/>
            <person name="Pinto D."/>
            <person name="Vollmers J."/>
            <person name="Rivas-Marin E."/>
            <person name="Kohn T."/>
            <person name="Peeters S.H."/>
            <person name="Heuer A."/>
            <person name="Rast P."/>
            <person name="Oberbeckmann S."/>
            <person name="Bunk B."/>
            <person name="Jeske O."/>
            <person name="Meyerdierks A."/>
            <person name="Storesund J.E."/>
            <person name="Kallscheuer N."/>
            <person name="Luecker S."/>
            <person name="Lage O.M."/>
            <person name="Pohl T."/>
            <person name="Merkel B.J."/>
            <person name="Hornburger P."/>
            <person name="Mueller R.-W."/>
            <person name="Bruemmer F."/>
            <person name="Labrenz M."/>
            <person name="Spormann A.M."/>
            <person name="Op den Camp H."/>
            <person name="Overmann J."/>
            <person name="Amann R."/>
            <person name="Jetten M.S.M."/>
            <person name="Mascher T."/>
            <person name="Medema M.H."/>
            <person name="Devos D.P."/>
            <person name="Kaster A.-K."/>
            <person name="Ovreas L."/>
            <person name="Rohde M."/>
            <person name="Galperin M.Y."/>
            <person name="Jogler C."/>
        </authorList>
    </citation>
    <scope>NUCLEOTIDE SEQUENCE [LARGE SCALE GENOMIC DNA]</scope>
    <source>
        <strain evidence="2 3">Q31a</strain>
    </source>
</reference>
<sequence>MNFPKPEHDSSRENTLAASDGFQEEWLSAYLDDELPAEQCRLVEQKIENDGDVRSTFEDLQRIRKLVLDLPSPVTTDADEIAALATAAPQVAPVEDHAATRIFDTCDAVENSLDSEGGYTNPLTVGNSGGPGAGVPPHPQSRRSGWPRLRLLALAASILVMLGVGRLLWPEAPMQILATNGQPSNGADALAGTAAEPIGIPNRQSEELDRSQWEEDPLKRALESDDFSFQSASATSESESAINDAGAFPPAAEQFSMQARAAATLPTTPPSEALAETSETREMAPARNAGEAMAFEMPQELLGGAPSEPQLALNMATQPSAMPEPSSAAPSAKMRARSLPASPQVPEANSFGIRAEARATHRVSVLRSSSWMPTEVQQQLVAQSKLLGIDPNEMSTAGKDATSQAPQNAITAPIGLLTLSGSTTVEGLMTIAENIDLDLVSVEEFASPVGSGVTEDLGPAGGTSAATPTSIAVFTSRAQADRLAAELGTTFNQSPSLMWLTPSASRNADFQGGGASLGEAEQAAILLIHLQGN</sequence>
<dbReference type="KEGG" id="ahel:Q31a_30230"/>
<dbReference type="RefSeq" id="WP_145078702.1">
    <property type="nucleotide sequence ID" value="NZ_CP036298.1"/>
</dbReference>
<dbReference type="AlphaFoldDB" id="A0A518G7Z8"/>
<keyword evidence="3" id="KW-1185">Reference proteome</keyword>
<evidence type="ECO:0000313" key="3">
    <source>
        <dbReference type="Proteomes" id="UP000318017"/>
    </source>
</evidence>
<dbReference type="EMBL" id="CP036298">
    <property type="protein sequence ID" value="QDV24702.1"/>
    <property type="molecule type" value="Genomic_DNA"/>
</dbReference>
<feature type="compositionally biased region" description="Low complexity" evidence="1">
    <location>
        <begin position="263"/>
        <end position="275"/>
    </location>
</feature>
<organism evidence="2 3">
    <name type="scientific">Aureliella helgolandensis</name>
    <dbReference type="NCBI Taxonomy" id="2527968"/>
    <lineage>
        <taxon>Bacteria</taxon>
        <taxon>Pseudomonadati</taxon>
        <taxon>Planctomycetota</taxon>
        <taxon>Planctomycetia</taxon>
        <taxon>Pirellulales</taxon>
        <taxon>Pirellulaceae</taxon>
        <taxon>Aureliella</taxon>
    </lineage>
</organism>
<accession>A0A518G7Z8</accession>
<dbReference type="Proteomes" id="UP000318017">
    <property type="component" value="Chromosome"/>
</dbReference>
<evidence type="ECO:0008006" key="4">
    <source>
        <dbReference type="Google" id="ProtNLM"/>
    </source>
</evidence>
<gene>
    <name evidence="2" type="ORF">Q31a_30230</name>
</gene>
<name>A0A518G7Z8_9BACT</name>
<protein>
    <recommendedName>
        <fullName evidence="4">Zinc-finger domain-containing protein</fullName>
    </recommendedName>
</protein>